<evidence type="ECO:0000256" key="3">
    <source>
        <dbReference type="SAM" id="MobiDB-lite"/>
    </source>
</evidence>
<dbReference type="AlphaFoldDB" id="A0A6A6XHR3"/>
<dbReference type="GO" id="GO:0000981">
    <property type="term" value="F:DNA-binding transcription factor activity, RNA polymerase II-specific"/>
    <property type="evidence" value="ECO:0007669"/>
    <property type="project" value="InterPro"/>
</dbReference>
<protein>
    <recommendedName>
        <fullName evidence="4">Zn(2)-C6 fungal-type domain-containing protein</fullName>
    </recommendedName>
</protein>
<dbReference type="GO" id="GO:0000976">
    <property type="term" value="F:transcription cis-regulatory region binding"/>
    <property type="evidence" value="ECO:0007669"/>
    <property type="project" value="TreeGrafter"/>
</dbReference>
<evidence type="ECO:0000256" key="2">
    <source>
        <dbReference type="ARBA" id="ARBA00023242"/>
    </source>
</evidence>
<dbReference type="Proteomes" id="UP000799757">
    <property type="component" value="Unassembled WGS sequence"/>
</dbReference>
<dbReference type="SMART" id="SM00066">
    <property type="entry name" value="GAL4"/>
    <property type="match status" value="1"/>
</dbReference>
<dbReference type="PROSITE" id="PS00463">
    <property type="entry name" value="ZN2_CY6_FUNGAL_1"/>
    <property type="match status" value="1"/>
</dbReference>
<dbReference type="OrthoDB" id="5380854at2759"/>
<dbReference type="CDD" id="cd00067">
    <property type="entry name" value="GAL4"/>
    <property type="match status" value="1"/>
</dbReference>
<dbReference type="Gene3D" id="4.10.240.10">
    <property type="entry name" value="Zn(2)-C6 fungal-type DNA-binding domain"/>
    <property type="match status" value="1"/>
</dbReference>
<gene>
    <name evidence="5" type="ORF">K505DRAFT_335548</name>
</gene>
<evidence type="ECO:0000259" key="4">
    <source>
        <dbReference type="PROSITE" id="PS50048"/>
    </source>
</evidence>
<dbReference type="PROSITE" id="PS50048">
    <property type="entry name" value="ZN2_CY6_FUNGAL_2"/>
    <property type="match status" value="1"/>
</dbReference>
<organism evidence="5 6">
    <name type="scientific">Melanomma pulvis-pyrius CBS 109.77</name>
    <dbReference type="NCBI Taxonomy" id="1314802"/>
    <lineage>
        <taxon>Eukaryota</taxon>
        <taxon>Fungi</taxon>
        <taxon>Dikarya</taxon>
        <taxon>Ascomycota</taxon>
        <taxon>Pezizomycotina</taxon>
        <taxon>Dothideomycetes</taxon>
        <taxon>Pleosporomycetidae</taxon>
        <taxon>Pleosporales</taxon>
        <taxon>Melanommataceae</taxon>
        <taxon>Melanomma</taxon>
    </lineage>
</organism>
<dbReference type="GO" id="GO:0008270">
    <property type="term" value="F:zinc ion binding"/>
    <property type="evidence" value="ECO:0007669"/>
    <property type="project" value="InterPro"/>
</dbReference>
<sequence length="544" mass="61026">MQSSLSLPTKACHNCRKRRWKCDRSLPVCQKCLSSGSECLGYGKLFVWNHGVASRGKMMGKSYEERESTKTEGQAHPPRPGPKASSNSNPMFGLSYTNSDISISKQEDMQMTVHRPLVDPLFQDMAQDARYYLFHFATQLCADMVSYDVPGNNPIRDLIPAVSDSPLLFQIILANSAFHIFNISREPVEPSTYQDERKPCLVAYYRDVSRFGGPLKSSYRDALVAKQQALSLLAQSVASVNESNIDHILVVILLFVNYDLIESGKDKWKVHMEGARKLINLLGTPSFQQNPTSQLRKCLLSDFLVFFILGSTLNFSAGPQKLIPDSIDLEPILEYAQTNNYLSCPAPLLRIMVKSFELPDTREFASEGLALEIEEQVRMLLVDALSFDPLDWAYTFEPASPFEDLEKRARIASAHRAAVCIYISRVLSCNNPLLDPSSGSALVSLTGLADEIVHHVSHLHPSDNVFKCISWPLFLAGAESEDPVQRTWIMNELDTFYNVMYWGYIPTVKSVLEVIWSNKDRAADGADNCWVDEVKEMGTDLLIA</sequence>
<feature type="region of interest" description="Disordered" evidence="3">
    <location>
        <begin position="59"/>
        <end position="90"/>
    </location>
</feature>
<dbReference type="InterPro" id="IPR021858">
    <property type="entry name" value="Fun_TF"/>
</dbReference>
<accession>A0A6A6XHR3</accession>
<proteinExistence type="predicted"/>
<dbReference type="PANTHER" id="PTHR37534">
    <property type="entry name" value="TRANSCRIPTIONAL ACTIVATOR PROTEIN UGA3"/>
    <property type="match status" value="1"/>
</dbReference>
<dbReference type="GO" id="GO:0045944">
    <property type="term" value="P:positive regulation of transcription by RNA polymerase II"/>
    <property type="evidence" value="ECO:0007669"/>
    <property type="project" value="TreeGrafter"/>
</dbReference>
<dbReference type="SUPFAM" id="SSF57701">
    <property type="entry name" value="Zn2/Cys6 DNA-binding domain"/>
    <property type="match status" value="1"/>
</dbReference>
<reference evidence="5" key="1">
    <citation type="journal article" date="2020" name="Stud. Mycol.">
        <title>101 Dothideomycetes genomes: a test case for predicting lifestyles and emergence of pathogens.</title>
        <authorList>
            <person name="Haridas S."/>
            <person name="Albert R."/>
            <person name="Binder M."/>
            <person name="Bloem J."/>
            <person name="Labutti K."/>
            <person name="Salamov A."/>
            <person name="Andreopoulos B."/>
            <person name="Baker S."/>
            <person name="Barry K."/>
            <person name="Bills G."/>
            <person name="Bluhm B."/>
            <person name="Cannon C."/>
            <person name="Castanera R."/>
            <person name="Culley D."/>
            <person name="Daum C."/>
            <person name="Ezra D."/>
            <person name="Gonzalez J."/>
            <person name="Henrissat B."/>
            <person name="Kuo A."/>
            <person name="Liang C."/>
            <person name="Lipzen A."/>
            <person name="Lutzoni F."/>
            <person name="Magnuson J."/>
            <person name="Mondo S."/>
            <person name="Nolan M."/>
            <person name="Ohm R."/>
            <person name="Pangilinan J."/>
            <person name="Park H.-J."/>
            <person name="Ramirez L."/>
            <person name="Alfaro M."/>
            <person name="Sun H."/>
            <person name="Tritt A."/>
            <person name="Yoshinaga Y."/>
            <person name="Zwiers L.-H."/>
            <person name="Turgeon B."/>
            <person name="Goodwin S."/>
            <person name="Spatafora J."/>
            <person name="Crous P."/>
            <person name="Grigoriev I."/>
        </authorList>
    </citation>
    <scope>NUCLEOTIDE SEQUENCE</scope>
    <source>
        <strain evidence="5">CBS 109.77</strain>
    </source>
</reference>
<comment type="subcellular location">
    <subcellularLocation>
        <location evidence="1">Nucleus</location>
    </subcellularLocation>
</comment>
<dbReference type="InterPro" id="IPR036864">
    <property type="entry name" value="Zn2-C6_fun-type_DNA-bd_sf"/>
</dbReference>
<evidence type="ECO:0000313" key="5">
    <source>
        <dbReference type="EMBL" id="KAF2795999.1"/>
    </source>
</evidence>
<evidence type="ECO:0000256" key="1">
    <source>
        <dbReference type="ARBA" id="ARBA00004123"/>
    </source>
</evidence>
<evidence type="ECO:0000313" key="6">
    <source>
        <dbReference type="Proteomes" id="UP000799757"/>
    </source>
</evidence>
<feature type="domain" description="Zn(2)-C6 fungal-type" evidence="4">
    <location>
        <begin position="11"/>
        <end position="39"/>
    </location>
</feature>
<dbReference type="Pfam" id="PF00172">
    <property type="entry name" value="Zn_clus"/>
    <property type="match status" value="1"/>
</dbReference>
<dbReference type="GO" id="GO:0005634">
    <property type="term" value="C:nucleus"/>
    <property type="evidence" value="ECO:0007669"/>
    <property type="project" value="UniProtKB-SubCell"/>
</dbReference>
<keyword evidence="2" id="KW-0539">Nucleus</keyword>
<dbReference type="InterPro" id="IPR001138">
    <property type="entry name" value="Zn2Cys6_DnaBD"/>
</dbReference>
<name>A0A6A6XHR3_9PLEO</name>
<dbReference type="EMBL" id="MU001842">
    <property type="protein sequence ID" value="KAF2795999.1"/>
    <property type="molecule type" value="Genomic_DNA"/>
</dbReference>
<keyword evidence="6" id="KW-1185">Reference proteome</keyword>
<dbReference type="PANTHER" id="PTHR37534:SF51">
    <property type="entry name" value="ACRIFLAVINE SENSITIVITY CONTROL PROTEIN ACR-2"/>
    <property type="match status" value="1"/>
</dbReference>
<dbReference type="Pfam" id="PF11951">
    <property type="entry name" value="Fungal_trans_2"/>
    <property type="match status" value="1"/>
</dbReference>